<accession>A0ABW4XEX6</accession>
<dbReference type="RefSeq" id="WP_376880232.1">
    <property type="nucleotide sequence ID" value="NZ_JBHUHP010000030.1"/>
</dbReference>
<dbReference type="Gene3D" id="3.30.70.100">
    <property type="match status" value="2"/>
</dbReference>
<comment type="caution">
    <text evidence="1">The sequence shown here is derived from an EMBL/GenBank/DDBJ whole genome shotgun (WGS) entry which is preliminary data.</text>
</comment>
<sequence length="206" mass="23105">MYARSTTVRGDPRRVDDGIAYVRDEVMPALQGMSGCVGLSMLCDRDSGRCIVTSAWADDTAMRATEETVRAMRERVAEMFDGDIEVNQWEISVLHRMREAPDGACTRVTWTRSDPAQMDRVIDTFRLALLPRLEDIPGFCSVSVMINRVNGMCAVAATYESREAMRASRETVAAMRDEFTQQLGLEVTDMAEFELVLAHLRVPETV</sequence>
<organism evidence="1 2">
    <name type="scientific">Blastococcus deserti</name>
    <dbReference type="NCBI Taxonomy" id="2259033"/>
    <lineage>
        <taxon>Bacteria</taxon>
        <taxon>Bacillati</taxon>
        <taxon>Actinomycetota</taxon>
        <taxon>Actinomycetes</taxon>
        <taxon>Geodermatophilales</taxon>
        <taxon>Geodermatophilaceae</taxon>
        <taxon>Blastococcus</taxon>
    </lineage>
</organism>
<evidence type="ECO:0000313" key="2">
    <source>
        <dbReference type="Proteomes" id="UP001597402"/>
    </source>
</evidence>
<dbReference type="EMBL" id="JBHUHP010000030">
    <property type="protein sequence ID" value="MFD2093965.1"/>
    <property type="molecule type" value="Genomic_DNA"/>
</dbReference>
<proteinExistence type="predicted"/>
<dbReference type="SUPFAM" id="SSF54909">
    <property type="entry name" value="Dimeric alpha+beta barrel"/>
    <property type="match status" value="2"/>
</dbReference>
<evidence type="ECO:0008006" key="3">
    <source>
        <dbReference type="Google" id="ProtNLM"/>
    </source>
</evidence>
<protein>
    <recommendedName>
        <fullName evidence="3">Antibiotic biosynthesis monooxygenase</fullName>
    </recommendedName>
</protein>
<dbReference type="InterPro" id="IPR011008">
    <property type="entry name" value="Dimeric_a/b-barrel"/>
</dbReference>
<keyword evidence="2" id="KW-1185">Reference proteome</keyword>
<name>A0ABW4XEX6_9ACTN</name>
<dbReference type="Proteomes" id="UP001597402">
    <property type="component" value="Unassembled WGS sequence"/>
</dbReference>
<gene>
    <name evidence="1" type="ORF">ACFSHS_20560</name>
</gene>
<evidence type="ECO:0000313" key="1">
    <source>
        <dbReference type="EMBL" id="MFD2093965.1"/>
    </source>
</evidence>
<reference evidence="2" key="1">
    <citation type="journal article" date="2019" name="Int. J. Syst. Evol. Microbiol.">
        <title>The Global Catalogue of Microorganisms (GCM) 10K type strain sequencing project: providing services to taxonomists for standard genome sequencing and annotation.</title>
        <authorList>
            <consortium name="The Broad Institute Genomics Platform"/>
            <consortium name="The Broad Institute Genome Sequencing Center for Infectious Disease"/>
            <person name="Wu L."/>
            <person name="Ma J."/>
        </authorList>
    </citation>
    <scope>NUCLEOTIDE SEQUENCE [LARGE SCALE GENOMIC DNA]</scope>
    <source>
        <strain evidence="2">JCM 3338</strain>
    </source>
</reference>